<organism evidence="16 17">
    <name type="scientific">Linnemannia gamsii</name>
    <dbReference type="NCBI Taxonomy" id="64522"/>
    <lineage>
        <taxon>Eukaryota</taxon>
        <taxon>Fungi</taxon>
        <taxon>Fungi incertae sedis</taxon>
        <taxon>Mucoromycota</taxon>
        <taxon>Mortierellomycotina</taxon>
        <taxon>Mortierellomycetes</taxon>
        <taxon>Mortierellales</taxon>
        <taxon>Mortierellaceae</taxon>
        <taxon>Linnemannia</taxon>
    </lineage>
</organism>
<name>A0ABQ7KHM1_9FUNG</name>
<feature type="domain" description="UBP-type" evidence="15">
    <location>
        <begin position="125"/>
        <end position="268"/>
    </location>
</feature>
<dbReference type="InterPro" id="IPR013083">
    <property type="entry name" value="Znf_RING/FYVE/PHD"/>
</dbReference>
<dbReference type="Pfam" id="PF00443">
    <property type="entry name" value="UCH"/>
    <property type="match status" value="1"/>
</dbReference>
<dbReference type="InterPro" id="IPR001607">
    <property type="entry name" value="Znf_UBP"/>
</dbReference>
<feature type="region of interest" description="Disordered" evidence="13">
    <location>
        <begin position="1"/>
        <end position="29"/>
    </location>
</feature>
<evidence type="ECO:0000256" key="5">
    <source>
        <dbReference type="ARBA" id="ARBA00022723"/>
    </source>
</evidence>
<proteinExistence type="inferred from homology"/>
<protein>
    <recommendedName>
        <fullName evidence="3">ubiquitinyl hydrolase 1</fullName>
        <ecNumber evidence="3">3.4.19.12</ecNumber>
    </recommendedName>
</protein>
<feature type="region of interest" description="Disordered" evidence="13">
    <location>
        <begin position="75"/>
        <end position="100"/>
    </location>
</feature>
<dbReference type="SUPFAM" id="SSF54001">
    <property type="entry name" value="Cysteine proteinases"/>
    <property type="match status" value="1"/>
</dbReference>
<evidence type="ECO:0000256" key="8">
    <source>
        <dbReference type="ARBA" id="ARBA00022801"/>
    </source>
</evidence>
<keyword evidence="8 16" id="KW-0378">Hydrolase</keyword>
<keyword evidence="17" id="KW-1185">Reference proteome</keyword>
<dbReference type="SUPFAM" id="SSF57850">
    <property type="entry name" value="RING/U-box"/>
    <property type="match status" value="1"/>
</dbReference>
<feature type="coiled-coil region" evidence="12">
    <location>
        <begin position="589"/>
        <end position="616"/>
    </location>
</feature>
<feature type="compositionally biased region" description="Polar residues" evidence="13">
    <location>
        <begin position="638"/>
        <end position="647"/>
    </location>
</feature>
<reference evidence="16 17" key="1">
    <citation type="journal article" date="2020" name="Fungal Divers.">
        <title>Resolving the Mortierellaceae phylogeny through synthesis of multi-gene phylogenetics and phylogenomics.</title>
        <authorList>
            <person name="Vandepol N."/>
            <person name="Liber J."/>
            <person name="Desiro A."/>
            <person name="Na H."/>
            <person name="Kennedy M."/>
            <person name="Barry K."/>
            <person name="Grigoriev I.V."/>
            <person name="Miller A.N."/>
            <person name="O'Donnell K."/>
            <person name="Stajich J.E."/>
            <person name="Bonito G."/>
        </authorList>
    </citation>
    <scope>NUCLEOTIDE SEQUENCE [LARGE SCALE GENOMIC DNA]</scope>
    <source>
        <strain evidence="16 17">AD045</strain>
    </source>
</reference>
<dbReference type="EC" id="3.4.19.12" evidence="3"/>
<evidence type="ECO:0000256" key="7">
    <source>
        <dbReference type="ARBA" id="ARBA00022786"/>
    </source>
</evidence>
<evidence type="ECO:0000259" key="14">
    <source>
        <dbReference type="PROSITE" id="PS50235"/>
    </source>
</evidence>
<evidence type="ECO:0000256" key="12">
    <source>
        <dbReference type="SAM" id="Coils"/>
    </source>
</evidence>
<dbReference type="InterPro" id="IPR038765">
    <property type="entry name" value="Papain-like_cys_pep_sf"/>
</dbReference>
<feature type="compositionally biased region" description="Basic and acidic residues" evidence="13">
    <location>
        <begin position="620"/>
        <end position="635"/>
    </location>
</feature>
<keyword evidence="5" id="KW-0479">Metal-binding</keyword>
<dbReference type="Gene3D" id="3.30.40.10">
    <property type="entry name" value="Zinc/RING finger domain, C3HC4 (zinc finger)"/>
    <property type="match status" value="1"/>
</dbReference>
<comment type="similarity">
    <text evidence="2">Belongs to the peptidase C19 family.</text>
</comment>
<keyword evidence="10" id="KW-0862">Zinc</keyword>
<comment type="caution">
    <text evidence="16">The sequence shown here is derived from an EMBL/GenBank/DDBJ whole genome shotgun (WGS) entry which is preliminary data.</text>
</comment>
<evidence type="ECO:0000256" key="4">
    <source>
        <dbReference type="ARBA" id="ARBA00022670"/>
    </source>
</evidence>
<dbReference type="PROSITE" id="PS00972">
    <property type="entry name" value="USP_1"/>
    <property type="match status" value="1"/>
</dbReference>
<evidence type="ECO:0000256" key="2">
    <source>
        <dbReference type="ARBA" id="ARBA00009085"/>
    </source>
</evidence>
<dbReference type="InterPro" id="IPR001394">
    <property type="entry name" value="Peptidase_C19_UCH"/>
</dbReference>
<evidence type="ECO:0000256" key="1">
    <source>
        <dbReference type="ARBA" id="ARBA00000707"/>
    </source>
</evidence>
<dbReference type="PROSITE" id="PS50235">
    <property type="entry name" value="USP_3"/>
    <property type="match status" value="1"/>
</dbReference>
<evidence type="ECO:0000313" key="16">
    <source>
        <dbReference type="EMBL" id="KAG0297949.1"/>
    </source>
</evidence>
<dbReference type="SMART" id="SM00290">
    <property type="entry name" value="ZnF_UBP"/>
    <property type="match status" value="1"/>
</dbReference>
<dbReference type="InterPro" id="IPR050164">
    <property type="entry name" value="Peptidase_C19"/>
</dbReference>
<evidence type="ECO:0000256" key="3">
    <source>
        <dbReference type="ARBA" id="ARBA00012759"/>
    </source>
</evidence>
<feature type="compositionally biased region" description="Basic residues" evidence="13">
    <location>
        <begin position="1"/>
        <end position="14"/>
    </location>
</feature>
<dbReference type="PROSITE" id="PS50271">
    <property type="entry name" value="ZF_UBP"/>
    <property type="match status" value="1"/>
</dbReference>
<keyword evidence="4" id="KW-0645">Protease</keyword>
<evidence type="ECO:0000313" key="17">
    <source>
        <dbReference type="Proteomes" id="UP001194696"/>
    </source>
</evidence>
<dbReference type="GO" id="GO:0016787">
    <property type="term" value="F:hydrolase activity"/>
    <property type="evidence" value="ECO:0007669"/>
    <property type="project" value="UniProtKB-KW"/>
</dbReference>
<evidence type="ECO:0000256" key="9">
    <source>
        <dbReference type="ARBA" id="ARBA00022807"/>
    </source>
</evidence>
<keyword evidence="9" id="KW-0788">Thiol protease</keyword>
<evidence type="ECO:0000256" key="13">
    <source>
        <dbReference type="SAM" id="MobiDB-lite"/>
    </source>
</evidence>
<accession>A0ABQ7KHM1</accession>
<dbReference type="EMBL" id="JAAAIM010000019">
    <property type="protein sequence ID" value="KAG0297949.1"/>
    <property type="molecule type" value="Genomic_DNA"/>
</dbReference>
<dbReference type="Gene3D" id="3.90.70.10">
    <property type="entry name" value="Cysteine proteinases"/>
    <property type="match status" value="1"/>
</dbReference>
<sequence length="903" mass="98610">MGGKKKKSGKKPRGPNKGGQGQHGGDDVLATDDAILAQVIAGSQEEANNAGIISLEESALSEAIAASLQSANASNSNISKSHDTACDGTGSTNTAPQALTEEENNDSLLMDTLGDDEAQFAAGIEKCPHLKEAVKLPKIRKTLTATHPVPADLDHCHGCRDQHASFSRMAQQFGVSLSKLELSEPMGNLLQPLPLDALWLCLGCSEINCGRMFKKHAIAHHDKIEKNHPLAMNLGSLDVWCYECDDQVVASKDKNPILQECQTLLARTLQAKQAKAREGLRVQNRKSKGHKESKIKVHAPGLQNLGNTCFFNSVIQVLVETKSLRDILSDSNHASKSISATTREGLGPLTTTFKDFLFTMWKQQGGTVTPRDLFTQIAKKWKIFRGFREQDSQELMRHLLEGIRQEEADLIKKRLGEEEQQTSGDANSEVTATLKYIPFIDTCFSGKLVSVIVCDACKKCSYAYEDYYDLSLPIKGAPVSIGSGSLMDRLRAKSRAAGFELSRASDSSDGQGILESDQGSEEHWRHVEKLLKNVPSRSNSEALSVERSLIQFTNVDLLDGENKFACENCFKLIQTYKTQNGAVEEEGVAVAVRDEKEKEEEKIEEKVKEKVEEKVKDRVEEKVEKDKKGDEKVETGKGYTSANQKPQEPNAILRRAYKRYLVSSLPSTLVLHLKRFEHTTTSFGLMKKIEDQVDIPTELDMAPFCIPNSELYDESESGAKELAAAESFVTGENGGGSTKYRLYGATVHQGSLATGHYSNFVLSSKVELPPPPPVVSEPGKPSTVTTAVSNGVEVALPDIPLSEMLAQQSQKKKKKNGGGGGGVAAKKGVSAVGGPNGAIIPVESTSAERPVNDDDSEIKKADVVPNPVKDTREWICCSDTQVRSASVEEVLASRPYLLYYERC</sequence>
<keyword evidence="7" id="KW-0833">Ubl conjugation pathway</keyword>
<dbReference type="PANTHER" id="PTHR24006:SF888">
    <property type="entry name" value="UBIQUITIN CARBOXYL-TERMINAL HYDROLASE 30"/>
    <property type="match status" value="1"/>
</dbReference>
<keyword evidence="6 11" id="KW-0863">Zinc-finger</keyword>
<dbReference type="InterPro" id="IPR028889">
    <property type="entry name" value="USP"/>
</dbReference>
<evidence type="ECO:0000256" key="6">
    <source>
        <dbReference type="ARBA" id="ARBA00022771"/>
    </source>
</evidence>
<dbReference type="Proteomes" id="UP001194696">
    <property type="component" value="Unassembled WGS sequence"/>
</dbReference>
<keyword evidence="12" id="KW-0175">Coiled coil</keyword>
<dbReference type="InterPro" id="IPR018200">
    <property type="entry name" value="USP_CS"/>
</dbReference>
<comment type="catalytic activity">
    <reaction evidence="1">
        <text>Thiol-dependent hydrolysis of ester, thioester, amide, peptide and isopeptide bonds formed by the C-terminal Gly of ubiquitin (a 76-residue protein attached to proteins as an intracellular targeting signal).</text>
        <dbReference type="EC" id="3.4.19.12"/>
    </reaction>
</comment>
<feature type="region of interest" description="Disordered" evidence="13">
    <location>
        <begin position="806"/>
        <end position="829"/>
    </location>
</feature>
<feature type="domain" description="USP" evidence="14">
    <location>
        <begin position="300"/>
        <end position="903"/>
    </location>
</feature>
<dbReference type="Pfam" id="PF02148">
    <property type="entry name" value="zf-UBP"/>
    <property type="match status" value="1"/>
</dbReference>
<feature type="region of interest" description="Disordered" evidence="13">
    <location>
        <begin position="620"/>
        <end position="647"/>
    </location>
</feature>
<gene>
    <name evidence="16" type="primary">USP16_2</name>
    <name evidence="16" type="ORF">BGZ96_003928</name>
</gene>
<feature type="region of interest" description="Disordered" evidence="13">
    <location>
        <begin position="502"/>
        <end position="521"/>
    </location>
</feature>
<evidence type="ECO:0000256" key="10">
    <source>
        <dbReference type="ARBA" id="ARBA00022833"/>
    </source>
</evidence>
<evidence type="ECO:0000259" key="15">
    <source>
        <dbReference type="PROSITE" id="PS50271"/>
    </source>
</evidence>
<dbReference type="PANTHER" id="PTHR24006">
    <property type="entry name" value="UBIQUITIN CARBOXYL-TERMINAL HYDROLASE"/>
    <property type="match status" value="1"/>
</dbReference>
<evidence type="ECO:0000256" key="11">
    <source>
        <dbReference type="PROSITE-ProRule" id="PRU00502"/>
    </source>
</evidence>